<organism evidence="1 2">
    <name type="scientific">Amycolatopsis ultiminotia</name>
    <dbReference type="NCBI Taxonomy" id="543629"/>
    <lineage>
        <taxon>Bacteria</taxon>
        <taxon>Bacillati</taxon>
        <taxon>Actinomycetota</taxon>
        <taxon>Actinomycetes</taxon>
        <taxon>Pseudonocardiales</taxon>
        <taxon>Pseudonocardiaceae</taxon>
        <taxon>Amycolatopsis</taxon>
    </lineage>
</organism>
<sequence>MNSIELDVTNYPEVVTLAGLLASEYWRRTLVNHDEPPNWAPNSAEQRLYDEASRRLKIAYQPWGYDPLATWVDHIRRSYLLQRANHHVEGQPRR</sequence>
<dbReference type="EMBL" id="BAAAZN010000011">
    <property type="protein sequence ID" value="GAA3561305.1"/>
    <property type="molecule type" value="Genomic_DNA"/>
</dbReference>
<protein>
    <submittedName>
        <fullName evidence="1">Uncharacterized protein</fullName>
    </submittedName>
</protein>
<keyword evidence="2" id="KW-1185">Reference proteome</keyword>
<dbReference type="RefSeq" id="WP_344864120.1">
    <property type="nucleotide sequence ID" value="NZ_BAAAZN010000011.1"/>
</dbReference>
<gene>
    <name evidence="1" type="ORF">GCM10022222_51330</name>
</gene>
<proteinExistence type="predicted"/>
<accession>A0ABP6X5E5</accession>
<evidence type="ECO:0000313" key="2">
    <source>
        <dbReference type="Proteomes" id="UP001500689"/>
    </source>
</evidence>
<evidence type="ECO:0000313" key="1">
    <source>
        <dbReference type="EMBL" id="GAA3561305.1"/>
    </source>
</evidence>
<dbReference type="Proteomes" id="UP001500689">
    <property type="component" value="Unassembled WGS sequence"/>
</dbReference>
<comment type="caution">
    <text evidence="1">The sequence shown here is derived from an EMBL/GenBank/DDBJ whole genome shotgun (WGS) entry which is preliminary data.</text>
</comment>
<name>A0ABP6X5E5_9PSEU</name>
<reference evidence="2" key="1">
    <citation type="journal article" date="2019" name="Int. J. Syst. Evol. Microbiol.">
        <title>The Global Catalogue of Microorganisms (GCM) 10K type strain sequencing project: providing services to taxonomists for standard genome sequencing and annotation.</title>
        <authorList>
            <consortium name="The Broad Institute Genomics Platform"/>
            <consortium name="The Broad Institute Genome Sequencing Center for Infectious Disease"/>
            <person name="Wu L."/>
            <person name="Ma J."/>
        </authorList>
    </citation>
    <scope>NUCLEOTIDE SEQUENCE [LARGE SCALE GENOMIC DNA]</scope>
    <source>
        <strain evidence="2">JCM 16898</strain>
    </source>
</reference>